<accession>A0A9N8E0G5</accession>
<organism evidence="1 2">
    <name type="scientific">Seminavis robusta</name>
    <dbReference type="NCBI Taxonomy" id="568900"/>
    <lineage>
        <taxon>Eukaryota</taxon>
        <taxon>Sar</taxon>
        <taxon>Stramenopiles</taxon>
        <taxon>Ochrophyta</taxon>
        <taxon>Bacillariophyta</taxon>
        <taxon>Bacillariophyceae</taxon>
        <taxon>Bacillariophycidae</taxon>
        <taxon>Naviculales</taxon>
        <taxon>Naviculaceae</taxon>
        <taxon>Seminavis</taxon>
    </lineage>
</organism>
<dbReference type="EMBL" id="CAICTM010000411">
    <property type="protein sequence ID" value="CAB9509960.1"/>
    <property type="molecule type" value="Genomic_DNA"/>
</dbReference>
<keyword evidence="2" id="KW-1185">Reference proteome</keyword>
<sequence>MDLPLRYLASDHISISDEAPGDVAHSNWFFGFLSMPEQKPPHWWLSPFRTLCMGVSSGFCSNGDDLRAANLDKQDQGVLPRLLNGRKLAVPWRSSMTWFR</sequence>
<protein>
    <submittedName>
        <fullName evidence="1">Uncharacterized protein</fullName>
    </submittedName>
</protein>
<proteinExistence type="predicted"/>
<dbReference type="Proteomes" id="UP001153069">
    <property type="component" value="Unassembled WGS sequence"/>
</dbReference>
<name>A0A9N8E0G5_9STRA</name>
<gene>
    <name evidence="1" type="ORF">SEMRO_412_G137890.1</name>
</gene>
<evidence type="ECO:0000313" key="2">
    <source>
        <dbReference type="Proteomes" id="UP001153069"/>
    </source>
</evidence>
<reference evidence="1" key="1">
    <citation type="submission" date="2020-06" db="EMBL/GenBank/DDBJ databases">
        <authorList>
            <consortium name="Plant Systems Biology data submission"/>
        </authorList>
    </citation>
    <scope>NUCLEOTIDE SEQUENCE</scope>
    <source>
        <strain evidence="1">D6</strain>
    </source>
</reference>
<comment type="caution">
    <text evidence="1">The sequence shown here is derived from an EMBL/GenBank/DDBJ whole genome shotgun (WGS) entry which is preliminary data.</text>
</comment>
<dbReference type="AlphaFoldDB" id="A0A9N8E0G5"/>
<evidence type="ECO:0000313" key="1">
    <source>
        <dbReference type="EMBL" id="CAB9509960.1"/>
    </source>
</evidence>